<dbReference type="STRING" id="112090.W4G5S3"/>
<dbReference type="InterPro" id="IPR002048">
    <property type="entry name" value="EF_hand_dom"/>
</dbReference>
<dbReference type="FunFam" id="1.20.58.340:FF:000004">
    <property type="entry name" value="Magnesium transport protein CorA"/>
    <property type="match status" value="1"/>
</dbReference>
<keyword evidence="6" id="KW-0106">Calcium</keyword>
<accession>W4G5S3</accession>
<comment type="catalytic activity">
    <reaction evidence="11">
        <text>Mg(2+)(in) = Mg(2+)(out)</text>
        <dbReference type="Rhea" id="RHEA:29827"/>
        <dbReference type="ChEBI" id="CHEBI:18420"/>
    </reaction>
</comment>
<protein>
    <recommendedName>
        <fullName evidence="15">EF-hand domain-containing protein</fullName>
    </recommendedName>
</protein>
<evidence type="ECO:0000256" key="7">
    <source>
        <dbReference type="ARBA" id="ARBA00022842"/>
    </source>
</evidence>
<comment type="similarity">
    <text evidence="2">Belongs to the CorA metal ion transporter (MIT) (TC 1.A.35) family.</text>
</comment>
<dbReference type="InterPro" id="IPR045863">
    <property type="entry name" value="CorA_TM1_TM2"/>
</dbReference>
<evidence type="ECO:0000256" key="8">
    <source>
        <dbReference type="ARBA" id="ARBA00022989"/>
    </source>
</evidence>
<keyword evidence="10 14" id="KW-0472">Membrane</keyword>
<dbReference type="PANTHER" id="PTHR46494">
    <property type="entry name" value="CORA FAMILY METAL ION TRANSPORTER (EUROFUNG)"/>
    <property type="match status" value="1"/>
</dbReference>
<dbReference type="SUPFAM" id="SSF47473">
    <property type="entry name" value="EF-hand"/>
    <property type="match status" value="1"/>
</dbReference>
<name>W4G5S3_APHAT</name>
<feature type="transmembrane region" description="Helical" evidence="14">
    <location>
        <begin position="550"/>
        <end position="573"/>
    </location>
</feature>
<evidence type="ECO:0000256" key="13">
    <source>
        <dbReference type="SAM" id="MobiDB-lite"/>
    </source>
</evidence>
<keyword evidence="7" id="KW-0460">Magnesium</keyword>
<dbReference type="VEuPathDB" id="FungiDB:H257_10996"/>
<dbReference type="InterPro" id="IPR045861">
    <property type="entry name" value="CorA_cytoplasmic_dom"/>
</dbReference>
<evidence type="ECO:0000256" key="6">
    <source>
        <dbReference type="ARBA" id="ARBA00022837"/>
    </source>
</evidence>
<reference evidence="16" key="1">
    <citation type="submission" date="2013-12" db="EMBL/GenBank/DDBJ databases">
        <title>The Genome Sequence of Aphanomyces astaci APO3.</title>
        <authorList>
            <consortium name="The Broad Institute Genomics Platform"/>
            <person name="Russ C."/>
            <person name="Tyler B."/>
            <person name="van West P."/>
            <person name="Dieguez-Uribeondo J."/>
            <person name="Young S.K."/>
            <person name="Zeng Q."/>
            <person name="Gargeya S."/>
            <person name="Fitzgerald M."/>
            <person name="Abouelleil A."/>
            <person name="Alvarado L."/>
            <person name="Chapman S.B."/>
            <person name="Gainer-Dewar J."/>
            <person name="Goldberg J."/>
            <person name="Griggs A."/>
            <person name="Gujja S."/>
            <person name="Hansen M."/>
            <person name="Howarth C."/>
            <person name="Imamovic A."/>
            <person name="Ireland A."/>
            <person name="Larimer J."/>
            <person name="McCowan C."/>
            <person name="Murphy C."/>
            <person name="Pearson M."/>
            <person name="Poon T.W."/>
            <person name="Priest M."/>
            <person name="Roberts A."/>
            <person name="Saif S."/>
            <person name="Shea T."/>
            <person name="Sykes S."/>
            <person name="Wortman J."/>
            <person name="Nusbaum C."/>
            <person name="Birren B."/>
        </authorList>
    </citation>
    <scope>NUCLEOTIDE SEQUENCE [LARGE SCALE GENOMIC DNA]</scope>
    <source>
        <strain evidence="16">APO3</strain>
    </source>
</reference>
<dbReference type="RefSeq" id="XP_009836067.1">
    <property type="nucleotide sequence ID" value="XM_009837765.1"/>
</dbReference>
<dbReference type="Gene3D" id="3.30.460.20">
    <property type="entry name" value="CorA soluble domain-like"/>
    <property type="match status" value="1"/>
</dbReference>
<keyword evidence="4" id="KW-1003">Cell membrane</keyword>
<evidence type="ECO:0000256" key="9">
    <source>
        <dbReference type="ARBA" id="ARBA00023065"/>
    </source>
</evidence>
<evidence type="ECO:0000256" key="1">
    <source>
        <dbReference type="ARBA" id="ARBA00004651"/>
    </source>
</evidence>
<keyword evidence="9" id="KW-0406">Ion transport</keyword>
<gene>
    <name evidence="16" type="ORF">H257_10996</name>
</gene>
<evidence type="ECO:0000256" key="14">
    <source>
        <dbReference type="SAM" id="Phobius"/>
    </source>
</evidence>
<dbReference type="GO" id="GO:0005509">
    <property type="term" value="F:calcium ion binding"/>
    <property type="evidence" value="ECO:0007669"/>
    <property type="project" value="InterPro"/>
</dbReference>
<evidence type="ECO:0000256" key="5">
    <source>
        <dbReference type="ARBA" id="ARBA00022692"/>
    </source>
</evidence>
<evidence type="ECO:0000256" key="11">
    <source>
        <dbReference type="ARBA" id="ARBA00034269"/>
    </source>
</evidence>
<sequence length="617" mass="69662">MDRIESVDESCDPLLGSLPPAPLPLSHIHAHEAHHNGSEAWIHTSALPHFSMHDAQNMEWDFSQVTKGDALNMARNNPMRRRSSLAVGSEFGDAEQAEKKEDIRVLLDPFYDVTTGRLRRLFHHFSPNGKDTVTYVEFQRGLSALGISVPRDGNFDEFVAKVDTNGDGLVSVDEFIAVVQMIKQAHLFKPDVATPLQVDAKRHVLRVVDYSPTSLRAVDPVTKLQSFMVSAKPQWATVRWVHLAGFQRTDDDLNLRRLAIKYQLHPLALEDCLNQNDKLRCKFEHYDDHSFLVVPVLRALSPDKLQVVENVLAAHRKAATAKKLKEAATENHPNAVAYPQPHKPPHAIYGSARPGQSKAAALTTTLDALDTLLRPPQQLCVFVSNDHVVSVQEDVDTIDPSAFRLWELVVDQTMTKPYSKVRNHSAAFLVVSILNAVVDEMLPLVEVCEPTLNMLGKLVRLQQTAFDPARLARTKKQLIAMDKIIRPLLDLVTDHLTPHDQFNRGEVKNYLRDVKDHLRQMSTDLRDHQLLLATLVDDDKQARAKQQEDVMYYITVVAACFLPGTFLTGIYGMNFKGTMPELEWEDGVLNGYKLWWIVLVSVLLATMAYVKGWKQWM</sequence>
<dbReference type="CDD" id="cd00051">
    <property type="entry name" value="EFh"/>
    <property type="match status" value="1"/>
</dbReference>
<dbReference type="GO" id="GO:0015087">
    <property type="term" value="F:cobalt ion transmembrane transporter activity"/>
    <property type="evidence" value="ECO:0007669"/>
    <property type="project" value="TreeGrafter"/>
</dbReference>
<dbReference type="GO" id="GO:0050897">
    <property type="term" value="F:cobalt ion binding"/>
    <property type="evidence" value="ECO:0007669"/>
    <property type="project" value="TreeGrafter"/>
</dbReference>
<keyword evidence="3" id="KW-0813">Transport</keyword>
<dbReference type="GeneID" id="20812992"/>
<dbReference type="InterPro" id="IPR002523">
    <property type="entry name" value="MgTranspt_CorA/ZnTranspt_ZntB"/>
</dbReference>
<comment type="function">
    <text evidence="12">Mediates influx of magnesium ions. Alternates between open and closed states. Activated by low cytoplasmic Mg(2+) levels. Inactive when cytoplasmic Mg(2+) levels are high.</text>
</comment>
<dbReference type="SUPFAM" id="SSF143865">
    <property type="entry name" value="CorA soluble domain-like"/>
    <property type="match status" value="1"/>
</dbReference>
<dbReference type="EMBL" id="KI913144">
    <property type="protein sequence ID" value="ETV74409.1"/>
    <property type="molecule type" value="Genomic_DNA"/>
</dbReference>
<dbReference type="GO" id="GO:0015095">
    <property type="term" value="F:magnesium ion transmembrane transporter activity"/>
    <property type="evidence" value="ECO:0007669"/>
    <property type="project" value="TreeGrafter"/>
</dbReference>
<comment type="subcellular location">
    <subcellularLocation>
        <location evidence="1">Cell membrane</location>
        <topology evidence="1">Multi-pass membrane protein</topology>
    </subcellularLocation>
</comment>
<evidence type="ECO:0000256" key="3">
    <source>
        <dbReference type="ARBA" id="ARBA00022448"/>
    </source>
</evidence>
<dbReference type="SMART" id="SM00054">
    <property type="entry name" value="EFh"/>
    <property type="match status" value="2"/>
</dbReference>
<evidence type="ECO:0000256" key="2">
    <source>
        <dbReference type="ARBA" id="ARBA00009765"/>
    </source>
</evidence>
<dbReference type="GO" id="GO:0000287">
    <property type="term" value="F:magnesium ion binding"/>
    <property type="evidence" value="ECO:0007669"/>
    <property type="project" value="TreeGrafter"/>
</dbReference>
<dbReference type="PANTHER" id="PTHR46494:SF1">
    <property type="entry name" value="CORA FAMILY METAL ION TRANSPORTER (EUROFUNG)"/>
    <property type="match status" value="1"/>
</dbReference>
<evidence type="ECO:0000256" key="12">
    <source>
        <dbReference type="ARBA" id="ARBA00045497"/>
    </source>
</evidence>
<dbReference type="Gene3D" id="1.10.238.10">
    <property type="entry name" value="EF-hand"/>
    <property type="match status" value="1"/>
</dbReference>
<organism evidence="16">
    <name type="scientific">Aphanomyces astaci</name>
    <name type="common">Crayfish plague agent</name>
    <dbReference type="NCBI Taxonomy" id="112090"/>
    <lineage>
        <taxon>Eukaryota</taxon>
        <taxon>Sar</taxon>
        <taxon>Stramenopiles</taxon>
        <taxon>Oomycota</taxon>
        <taxon>Saprolegniomycetes</taxon>
        <taxon>Saprolegniales</taxon>
        <taxon>Verrucalvaceae</taxon>
        <taxon>Aphanomyces</taxon>
    </lineage>
</organism>
<dbReference type="GO" id="GO:0005886">
    <property type="term" value="C:plasma membrane"/>
    <property type="evidence" value="ECO:0007669"/>
    <property type="project" value="UniProtKB-SubCell"/>
</dbReference>
<proteinExistence type="inferred from homology"/>
<evidence type="ECO:0000256" key="4">
    <source>
        <dbReference type="ARBA" id="ARBA00022475"/>
    </source>
</evidence>
<evidence type="ECO:0000256" key="10">
    <source>
        <dbReference type="ARBA" id="ARBA00023136"/>
    </source>
</evidence>
<dbReference type="InterPro" id="IPR018247">
    <property type="entry name" value="EF_Hand_1_Ca_BS"/>
</dbReference>
<dbReference type="PROSITE" id="PS00018">
    <property type="entry name" value="EF_HAND_1"/>
    <property type="match status" value="1"/>
</dbReference>
<feature type="domain" description="EF-hand" evidence="15">
    <location>
        <begin position="113"/>
        <end position="148"/>
    </location>
</feature>
<keyword evidence="5 14" id="KW-0812">Transmembrane</keyword>
<dbReference type="Pfam" id="PF13499">
    <property type="entry name" value="EF-hand_7"/>
    <property type="match status" value="1"/>
</dbReference>
<dbReference type="SUPFAM" id="SSF144083">
    <property type="entry name" value="Magnesium transport protein CorA, transmembrane region"/>
    <property type="match status" value="1"/>
</dbReference>
<feature type="transmembrane region" description="Helical" evidence="14">
    <location>
        <begin position="593"/>
        <end position="610"/>
    </location>
</feature>
<evidence type="ECO:0000313" key="16">
    <source>
        <dbReference type="EMBL" id="ETV74409.1"/>
    </source>
</evidence>
<feature type="domain" description="EF-hand" evidence="15">
    <location>
        <begin position="150"/>
        <end position="185"/>
    </location>
</feature>
<dbReference type="AlphaFoldDB" id="W4G5S3"/>
<feature type="region of interest" description="Disordered" evidence="13">
    <location>
        <begin position="334"/>
        <end position="354"/>
    </location>
</feature>
<dbReference type="InterPro" id="IPR011992">
    <property type="entry name" value="EF-hand-dom_pair"/>
</dbReference>
<dbReference type="Gene3D" id="1.20.58.340">
    <property type="entry name" value="Magnesium transport protein CorA, transmembrane region"/>
    <property type="match status" value="2"/>
</dbReference>
<dbReference type="OrthoDB" id="165352at2759"/>
<dbReference type="Pfam" id="PF01544">
    <property type="entry name" value="CorA"/>
    <property type="match status" value="1"/>
</dbReference>
<dbReference type="PROSITE" id="PS50222">
    <property type="entry name" value="EF_HAND_2"/>
    <property type="match status" value="2"/>
</dbReference>
<keyword evidence="8 14" id="KW-1133">Transmembrane helix</keyword>
<evidence type="ECO:0000259" key="15">
    <source>
        <dbReference type="PROSITE" id="PS50222"/>
    </source>
</evidence>